<name>A0A6A6P5G9_9PEZI</name>
<feature type="compositionally biased region" description="Basic and acidic residues" evidence="1">
    <location>
        <begin position="645"/>
        <end position="667"/>
    </location>
</feature>
<feature type="compositionally biased region" description="Basic and acidic residues" evidence="1">
    <location>
        <begin position="1049"/>
        <end position="1063"/>
    </location>
</feature>
<feature type="region of interest" description="Disordered" evidence="1">
    <location>
        <begin position="209"/>
        <end position="484"/>
    </location>
</feature>
<feature type="region of interest" description="Disordered" evidence="1">
    <location>
        <begin position="76"/>
        <end position="102"/>
    </location>
</feature>
<feature type="compositionally biased region" description="Basic and acidic residues" evidence="1">
    <location>
        <begin position="1149"/>
        <end position="1159"/>
    </location>
</feature>
<evidence type="ECO:0000256" key="1">
    <source>
        <dbReference type="SAM" id="MobiDB-lite"/>
    </source>
</evidence>
<evidence type="ECO:0000313" key="2">
    <source>
        <dbReference type="EMBL" id="KAF2459047.1"/>
    </source>
</evidence>
<feature type="compositionally biased region" description="Polar residues" evidence="1">
    <location>
        <begin position="433"/>
        <end position="443"/>
    </location>
</feature>
<feature type="region of interest" description="Disordered" evidence="1">
    <location>
        <begin position="166"/>
        <end position="188"/>
    </location>
</feature>
<dbReference type="AlphaFoldDB" id="A0A6A6P5G9"/>
<feature type="compositionally biased region" description="Basic and acidic residues" evidence="1">
    <location>
        <begin position="687"/>
        <end position="698"/>
    </location>
</feature>
<accession>A0A6A6P5G9</accession>
<feature type="compositionally biased region" description="Pro residues" evidence="1">
    <location>
        <begin position="211"/>
        <end position="230"/>
    </location>
</feature>
<feature type="compositionally biased region" description="Basic and acidic residues" evidence="1">
    <location>
        <begin position="584"/>
        <end position="596"/>
    </location>
</feature>
<feature type="compositionally biased region" description="Low complexity" evidence="1">
    <location>
        <begin position="367"/>
        <end position="379"/>
    </location>
</feature>
<feature type="compositionally biased region" description="Basic and acidic residues" evidence="1">
    <location>
        <begin position="1011"/>
        <end position="1024"/>
    </location>
</feature>
<organism evidence="2 3">
    <name type="scientific">Lineolata rhizophorae</name>
    <dbReference type="NCBI Taxonomy" id="578093"/>
    <lineage>
        <taxon>Eukaryota</taxon>
        <taxon>Fungi</taxon>
        <taxon>Dikarya</taxon>
        <taxon>Ascomycota</taxon>
        <taxon>Pezizomycotina</taxon>
        <taxon>Dothideomycetes</taxon>
        <taxon>Dothideomycetes incertae sedis</taxon>
        <taxon>Lineolatales</taxon>
        <taxon>Lineolataceae</taxon>
        <taxon>Lineolata</taxon>
    </lineage>
</organism>
<reference evidence="2" key="1">
    <citation type="journal article" date="2020" name="Stud. Mycol.">
        <title>101 Dothideomycetes genomes: a test case for predicting lifestyles and emergence of pathogens.</title>
        <authorList>
            <person name="Haridas S."/>
            <person name="Albert R."/>
            <person name="Binder M."/>
            <person name="Bloem J."/>
            <person name="Labutti K."/>
            <person name="Salamov A."/>
            <person name="Andreopoulos B."/>
            <person name="Baker S."/>
            <person name="Barry K."/>
            <person name="Bills G."/>
            <person name="Bluhm B."/>
            <person name="Cannon C."/>
            <person name="Castanera R."/>
            <person name="Culley D."/>
            <person name="Daum C."/>
            <person name="Ezra D."/>
            <person name="Gonzalez J."/>
            <person name="Henrissat B."/>
            <person name="Kuo A."/>
            <person name="Liang C."/>
            <person name="Lipzen A."/>
            <person name="Lutzoni F."/>
            <person name="Magnuson J."/>
            <person name="Mondo S."/>
            <person name="Nolan M."/>
            <person name="Ohm R."/>
            <person name="Pangilinan J."/>
            <person name="Park H.-J."/>
            <person name="Ramirez L."/>
            <person name="Alfaro M."/>
            <person name="Sun H."/>
            <person name="Tritt A."/>
            <person name="Yoshinaga Y."/>
            <person name="Zwiers L.-H."/>
            <person name="Turgeon B."/>
            <person name="Goodwin S."/>
            <person name="Spatafora J."/>
            <person name="Crous P."/>
            <person name="Grigoriev I."/>
        </authorList>
    </citation>
    <scope>NUCLEOTIDE SEQUENCE</scope>
    <source>
        <strain evidence="2">ATCC 16933</strain>
    </source>
</reference>
<dbReference type="OrthoDB" id="4152802at2759"/>
<feature type="compositionally biased region" description="Basic residues" evidence="1">
    <location>
        <begin position="350"/>
        <end position="359"/>
    </location>
</feature>
<protein>
    <submittedName>
        <fullName evidence="2">Uncharacterized protein</fullName>
    </submittedName>
</protein>
<gene>
    <name evidence="2" type="ORF">BDY21DRAFT_410000</name>
</gene>
<keyword evidence="3" id="KW-1185">Reference proteome</keyword>
<feature type="compositionally biased region" description="Basic and acidic residues" evidence="1">
    <location>
        <begin position="1070"/>
        <end position="1082"/>
    </location>
</feature>
<evidence type="ECO:0000313" key="3">
    <source>
        <dbReference type="Proteomes" id="UP000799766"/>
    </source>
</evidence>
<feature type="compositionally biased region" description="Basic residues" evidence="1">
    <location>
        <begin position="231"/>
        <end position="246"/>
    </location>
</feature>
<feature type="compositionally biased region" description="Polar residues" evidence="1">
    <location>
        <begin position="835"/>
        <end position="848"/>
    </location>
</feature>
<feature type="compositionally biased region" description="Basic and acidic residues" evidence="1">
    <location>
        <begin position="329"/>
        <end position="349"/>
    </location>
</feature>
<feature type="compositionally biased region" description="Low complexity" evidence="1">
    <location>
        <begin position="806"/>
        <end position="821"/>
    </location>
</feature>
<dbReference type="Proteomes" id="UP000799766">
    <property type="component" value="Unassembled WGS sequence"/>
</dbReference>
<feature type="compositionally biased region" description="Polar residues" evidence="1">
    <location>
        <begin position="1094"/>
        <end position="1126"/>
    </location>
</feature>
<feature type="compositionally biased region" description="Polar residues" evidence="1">
    <location>
        <begin position="899"/>
        <end position="908"/>
    </location>
</feature>
<feature type="region of interest" description="Disordered" evidence="1">
    <location>
        <begin position="578"/>
        <end position="606"/>
    </location>
</feature>
<sequence length="1179" mass="128438">MAGDVAEGTDAAQPYDARRGAAMERIRKGAPVWDGFELPMRVLGHFEEASQAPERQHARAHRERKYSLCAMRDAATGTSLPRKRSHGLRLDCPGPGTPGRRARATDAGVAFAASPPPRLHLPAAGRREKGHGAPGRALALQPTLRRGLAGGLHIHNAYLHPAQTPLADARQKRSPSAARGLRPPSTRSVVFLYGPPALASRLAWARSASLAPPPPPTPAADTAEPPPPGPRRPRRATRSRLGRARQPRPAPKSLHAPARPAPAPRTKPRPRGPRQLVPPIMAVWPFGRKRRRSRIKADGSEPVAPASTPPDGQQQQQQQQPPPPQTVDAADRSRASATAERDRNRDRAVSRRQSRKKQRRASEGKTNPRQPQPQQQPATPTDPPQHPAAGRRNGDARPSGEHITALPLSEPLSVSPHLRPVTDEHVNSPYDFNLQSGSHTSLPTARERGKLQRPPNLRKRGSANDSAHPRRKASKKRKDDHVREEEIRAMSAPVATYRRPTSLGGEILRRDSKKGRGPLNRHFERPTSNISLPVEESIHSSMSGSSEPRAFIVNAFDLFNPRPTIRCSYTAHVVSTGYTAPGSDHSRSESRKEKRPTLTNQELKASKTIDALADDMDAGDLRELLERDQRRREKRRKADEERIRRRLTRRAEKQKREEAKAAGKENEDPQGAQSVGLGIEATSSTTPHRDDASLKKDSAIMQTPSKEIPPAIQRRSDEGGDPSPMEFATPVETPAETPAVEFAQPVAISQSRTSPPVSPSPRPHHQRGPSNLSHVASLRKESAPQVEPPPPVEQGERRSSAPESGSTTTSRRSAWTSFFRRGGTKRGSADRGRATPSSEVSFSNTSRESMARQPPPAHLHHVHQPASQLRARSGTPVRTQSKFREDLPELPLSPPDSRVQSPEATVPSSGVLASRRGYRTPASINVEVGPGAGANRTRPDSPVSPGARRSGLMSQSLASVDSEGSWLSGKPVKRSSMHPYARTSVGSGSLQKQREEEFAASYEELGMSDEEYFRRQASGHDNRRSNRASSNALAPTSDDEDDAPAFNARPKDNDEEAIVRGDVGRQPTVVHRENRVKSREGLLNDFNALEEGSAPTSPTVSPTDDCASQHSDIIPTTEQPTVQRAQSIDLGKGHARHLSAGSARLLDIPSKRTSLDTKRASNSSQTPTPGPAPTVSEET</sequence>
<dbReference type="EMBL" id="MU001676">
    <property type="protein sequence ID" value="KAF2459047.1"/>
    <property type="molecule type" value="Genomic_DNA"/>
</dbReference>
<proteinExistence type="predicted"/>
<feature type="region of interest" description="Disordered" evidence="1">
    <location>
        <begin position="645"/>
        <end position="1179"/>
    </location>
</feature>